<dbReference type="PANTHER" id="PTHR32315:SF4">
    <property type="entry name" value="URACIL PHOSPHORIBOSYLTRANSFERASE, CHLOROPLASTIC"/>
    <property type="match status" value="1"/>
</dbReference>
<dbReference type="EC" id="2.4.2.9" evidence="3 15"/>
<evidence type="ECO:0000256" key="1">
    <source>
        <dbReference type="ARBA" id="ARBA00005180"/>
    </source>
</evidence>
<dbReference type="KEGG" id="dpd:Deipe_3205"/>
<dbReference type="InterPro" id="IPR050054">
    <property type="entry name" value="UPRTase/APRTase"/>
</dbReference>
<name>L0A443_DEIPD</name>
<evidence type="ECO:0000256" key="4">
    <source>
        <dbReference type="ARBA" id="ARBA00022533"/>
    </source>
</evidence>
<dbReference type="eggNOG" id="COG0035">
    <property type="taxonomic scope" value="Bacteria"/>
</dbReference>
<keyword evidence="5 15" id="KW-0328">Glycosyltransferase</keyword>
<evidence type="ECO:0000313" key="17">
    <source>
        <dbReference type="EMBL" id="AFZ68648.1"/>
    </source>
</evidence>
<accession>L0A443</accession>
<evidence type="ECO:0000256" key="6">
    <source>
        <dbReference type="ARBA" id="ARBA00022679"/>
    </source>
</evidence>
<dbReference type="InterPro" id="IPR029057">
    <property type="entry name" value="PRTase-like"/>
</dbReference>
<dbReference type="EMBL" id="CP003382">
    <property type="protein sequence ID" value="AFZ68648.1"/>
    <property type="molecule type" value="Genomic_DNA"/>
</dbReference>
<dbReference type="InterPro" id="IPR005765">
    <property type="entry name" value="UPRT"/>
</dbReference>
<evidence type="ECO:0000256" key="11">
    <source>
        <dbReference type="ARBA" id="ARBA00052919"/>
    </source>
</evidence>
<dbReference type="GO" id="GO:0004845">
    <property type="term" value="F:uracil phosphoribosyltransferase activity"/>
    <property type="evidence" value="ECO:0007669"/>
    <property type="project" value="UniProtKB-UniRule"/>
</dbReference>
<dbReference type="STRING" id="937777.Deipe_3205"/>
<evidence type="ECO:0000259" key="16">
    <source>
        <dbReference type="Pfam" id="PF14681"/>
    </source>
</evidence>
<keyword evidence="8 15" id="KW-0460">Magnesium</keyword>
<evidence type="ECO:0000256" key="10">
    <source>
        <dbReference type="ARBA" id="ARBA00031082"/>
    </source>
</evidence>
<feature type="domain" description="Phosphoribosyltransferase" evidence="16">
    <location>
        <begin position="22"/>
        <end position="224"/>
    </location>
</feature>
<feature type="binding site" evidence="15">
    <location>
        <position position="95"/>
    </location>
    <ligand>
        <name>5-phospho-alpha-D-ribose 1-diphosphate</name>
        <dbReference type="ChEBI" id="CHEBI:58017"/>
    </ligand>
</feature>
<dbReference type="GO" id="GO:0005737">
    <property type="term" value="C:cytoplasm"/>
    <property type="evidence" value="ECO:0007669"/>
    <property type="project" value="UniProtKB-ARBA"/>
</dbReference>
<comment type="similarity">
    <text evidence="2 15">Belongs to the UPRTase family.</text>
</comment>
<feature type="binding site" evidence="15">
    <location>
        <begin position="215"/>
        <end position="217"/>
    </location>
    <ligand>
        <name>uracil</name>
        <dbReference type="ChEBI" id="CHEBI:17568"/>
    </ligand>
</feature>
<keyword evidence="9 15" id="KW-0342">GTP-binding</keyword>
<evidence type="ECO:0000256" key="7">
    <source>
        <dbReference type="ARBA" id="ARBA00022741"/>
    </source>
</evidence>
<evidence type="ECO:0000256" key="13">
    <source>
        <dbReference type="ARBA" id="ARBA00072146"/>
    </source>
</evidence>
<dbReference type="GO" id="GO:0000287">
    <property type="term" value="F:magnesium ion binding"/>
    <property type="evidence" value="ECO:0007669"/>
    <property type="project" value="UniProtKB-UniRule"/>
</dbReference>
<dbReference type="GO" id="GO:0006223">
    <property type="term" value="P:uracil salvage"/>
    <property type="evidence" value="ECO:0007669"/>
    <property type="project" value="InterPro"/>
</dbReference>
<dbReference type="InterPro" id="IPR034332">
    <property type="entry name" value="Upp_B"/>
</dbReference>
<dbReference type="HAMAP" id="MF_01218_B">
    <property type="entry name" value="Upp_B"/>
    <property type="match status" value="1"/>
</dbReference>
<keyword evidence="7 15" id="KW-0547">Nucleotide-binding</keyword>
<dbReference type="SUPFAM" id="SSF53271">
    <property type="entry name" value="PRTase-like"/>
    <property type="match status" value="1"/>
</dbReference>
<dbReference type="GO" id="GO:0005525">
    <property type="term" value="F:GTP binding"/>
    <property type="evidence" value="ECO:0007669"/>
    <property type="project" value="UniProtKB-KW"/>
</dbReference>
<evidence type="ECO:0000256" key="2">
    <source>
        <dbReference type="ARBA" id="ARBA00009516"/>
    </source>
</evidence>
<evidence type="ECO:0000256" key="14">
    <source>
        <dbReference type="ARBA" id="ARBA00079807"/>
    </source>
</evidence>
<evidence type="ECO:0000256" key="9">
    <source>
        <dbReference type="ARBA" id="ARBA00023134"/>
    </source>
</evidence>
<dbReference type="GO" id="GO:0044206">
    <property type="term" value="P:UMP salvage"/>
    <property type="evidence" value="ECO:0007669"/>
    <property type="project" value="UniProtKB-UniRule"/>
</dbReference>
<feature type="binding site" evidence="15">
    <location>
        <position position="216"/>
    </location>
    <ligand>
        <name>5-phospho-alpha-D-ribose 1-diphosphate</name>
        <dbReference type="ChEBI" id="CHEBI:58017"/>
    </ligand>
</feature>
<evidence type="ECO:0000256" key="12">
    <source>
        <dbReference type="ARBA" id="ARBA00056901"/>
    </source>
</evidence>
<dbReference type="Pfam" id="PF14681">
    <property type="entry name" value="UPRTase"/>
    <property type="match status" value="1"/>
</dbReference>
<comment type="activity regulation">
    <text evidence="15">Allosterically activated by GTP.</text>
</comment>
<feature type="binding site" evidence="15">
    <location>
        <position position="210"/>
    </location>
    <ligand>
        <name>uracil</name>
        <dbReference type="ChEBI" id="CHEBI:17568"/>
    </ligand>
</feature>
<evidence type="ECO:0000256" key="3">
    <source>
        <dbReference type="ARBA" id="ARBA00011894"/>
    </source>
</evidence>
<dbReference type="NCBIfam" id="TIGR01091">
    <property type="entry name" value="upp"/>
    <property type="match status" value="1"/>
</dbReference>
<comment type="function">
    <text evidence="12 15">Catalyzes the conversion of uracil and 5-phospho-alpha-D-ribose 1-diphosphate (PRPP) to UMP and diphosphate.</text>
</comment>
<dbReference type="NCBIfam" id="NF001097">
    <property type="entry name" value="PRK00129.1"/>
    <property type="match status" value="1"/>
</dbReference>
<evidence type="ECO:0000256" key="8">
    <source>
        <dbReference type="ARBA" id="ARBA00022842"/>
    </source>
</evidence>
<dbReference type="CDD" id="cd06223">
    <property type="entry name" value="PRTases_typeI"/>
    <property type="match status" value="1"/>
</dbReference>
<sequence length="225" mass="24161">MSGLHAQDTTSQSSGPQHLVTVVSHPLVQHKLSLMRDIHTGPKEFRELAAEVTLLLAYEAMRDLETEAVTLETPIQKGEFPMLAGKKLAVVAILRAGLIMSDSILRLVPAARVGHIGLYRDPETLRPVAYYNKLPQDIAERRVFLLDPMLATGGSAVAAIDTLKAAGALSVKLLSVLAVPEGIARVHASHPDVEIVTAAVDERLNDHGYIVPGLGDAGDRIYGTK</sequence>
<dbReference type="FunFam" id="3.40.50.2020:FF:000003">
    <property type="entry name" value="Uracil phosphoribosyltransferase"/>
    <property type="match status" value="1"/>
</dbReference>
<keyword evidence="6 15" id="KW-0808">Transferase</keyword>
<protein>
    <recommendedName>
        <fullName evidence="13 15">Uracil phosphoribosyltransferase</fullName>
        <ecNumber evidence="3 15">2.4.2.9</ecNumber>
    </recommendedName>
    <alternativeName>
        <fullName evidence="10 15">UMP pyrophosphorylase</fullName>
    </alternativeName>
    <alternativeName>
        <fullName evidence="14 15">UPRTase</fullName>
    </alternativeName>
</protein>
<gene>
    <name evidence="15" type="primary">upp</name>
    <name evidence="17" type="ordered locus">Deipe_3205</name>
</gene>
<dbReference type="AlphaFoldDB" id="L0A443"/>
<evidence type="ECO:0000256" key="5">
    <source>
        <dbReference type="ARBA" id="ARBA00022676"/>
    </source>
</evidence>
<evidence type="ECO:0000313" key="18">
    <source>
        <dbReference type="Proteomes" id="UP000010467"/>
    </source>
</evidence>
<organism evidence="17 18">
    <name type="scientific">Deinococcus peraridilitoris (strain DSM 19664 / LMG 22246 / CIP 109416 / KR-200)</name>
    <dbReference type="NCBI Taxonomy" id="937777"/>
    <lineage>
        <taxon>Bacteria</taxon>
        <taxon>Thermotogati</taxon>
        <taxon>Deinococcota</taxon>
        <taxon>Deinococci</taxon>
        <taxon>Deinococcales</taxon>
        <taxon>Deinococcaceae</taxon>
        <taxon>Deinococcus</taxon>
    </lineage>
</organism>
<comment type="cofactor">
    <cofactor evidence="15">
        <name>Mg(2+)</name>
        <dbReference type="ChEBI" id="CHEBI:18420"/>
    </cofactor>
    <text evidence="15">Binds 1 Mg(2+) ion per subunit. The magnesium is bound as Mg-PRPP.</text>
</comment>
<reference evidence="18" key="1">
    <citation type="submission" date="2012-03" db="EMBL/GenBank/DDBJ databases">
        <title>Complete sequence of chromosome of Deinococcus peraridilitoris DSM 19664.</title>
        <authorList>
            <person name="Lucas S."/>
            <person name="Copeland A."/>
            <person name="Lapidus A."/>
            <person name="Glavina del Rio T."/>
            <person name="Dalin E."/>
            <person name="Tice H."/>
            <person name="Bruce D."/>
            <person name="Goodwin L."/>
            <person name="Pitluck S."/>
            <person name="Peters L."/>
            <person name="Mikhailova N."/>
            <person name="Lu M."/>
            <person name="Kyrpides N."/>
            <person name="Mavromatis K."/>
            <person name="Ivanova N."/>
            <person name="Brettin T."/>
            <person name="Detter J.C."/>
            <person name="Han C."/>
            <person name="Larimer F."/>
            <person name="Land M."/>
            <person name="Hauser L."/>
            <person name="Markowitz V."/>
            <person name="Cheng J.-F."/>
            <person name="Hugenholtz P."/>
            <person name="Woyke T."/>
            <person name="Wu D."/>
            <person name="Pukall R."/>
            <person name="Steenblock K."/>
            <person name="Brambilla E."/>
            <person name="Klenk H.-P."/>
            <person name="Eisen J.A."/>
        </authorList>
    </citation>
    <scope>NUCLEOTIDE SEQUENCE [LARGE SCALE GENOMIC DNA]</scope>
    <source>
        <strain evidence="18">DSM 19664 / LMG 22246 / CIP 109416 / KR-200</strain>
    </source>
</reference>
<proteinExistence type="inferred from homology"/>
<evidence type="ECO:0000256" key="15">
    <source>
        <dbReference type="HAMAP-Rule" id="MF_01218"/>
    </source>
</evidence>
<dbReference type="InterPro" id="IPR000836">
    <property type="entry name" value="PRTase_dom"/>
</dbReference>
<feature type="binding site" evidence="15">
    <location>
        <position position="120"/>
    </location>
    <ligand>
        <name>5-phospho-alpha-D-ribose 1-diphosphate</name>
        <dbReference type="ChEBI" id="CHEBI:58017"/>
    </ligand>
</feature>
<dbReference type="UniPathway" id="UPA00574">
    <property type="reaction ID" value="UER00636"/>
</dbReference>
<dbReference type="HOGENOM" id="CLU_067096_2_2_0"/>
<dbReference type="Gene3D" id="3.40.50.2020">
    <property type="match status" value="1"/>
</dbReference>
<feature type="binding site" evidence="15">
    <location>
        <begin position="147"/>
        <end position="155"/>
    </location>
    <ligand>
        <name>5-phospho-alpha-D-ribose 1-diphosphate</name>
        <dbReference type="ChEBI" id="CHEBI:58017"/>
    </ligand>
</feature>
<comment type="catalytic activity">
    <reaction evidence="11 15">
        <text>UMP + diphosphate = 5-phospho-alpha-D-ribose 1-diphosphate + uracil</text>
        <dbReference type="Rhea" id="RHEA:13017"/>
        <dbReference type="ChEBI" id="CHEBI:17568"/>
        <dbReference type="ChEBI" id="CHEBI:33019"/>
        <dbReference type="ChEBI" id="CHEBI:57865"/>
        <dbReference type="ChEBI" id="CHEBI:58017"/>
        <dbReference type="EC" id="2.4.2.9"/>
    </reaction>
</comment>
<dbReference type="PANTHER" id="PTHR32315">
    <property type="entry name" value="ADENINE PHOSPHORIBOSYLTRANSFERASE"/>
    <property type="match status" value="1"/>
</dbReference>
<keyword evidence="18" id="KW-1185">Reference proteome</keyword>
<comment type="pathway">
    <text evidence="1 15">Pyrimidine metabolism; UMP biosynthesis via salvage pathway; UMP from uracil: step 1/1.</text>
</comment>
<keyword evidence="4 15" id="KW-0021">Allosteric enzyme</keyword>
<dbReference type="Proteomes" id="UP000010467">
    <property type="component" value="Chromosome"/>
</dbReference>
<dbReference type="PATRIC" id="fig|937777.3.peg.3221"/>